<reference evidence="1" key="1">
    <citation type="journal article" date="2020" name="mSystems">
        <title>Genome- and Community-Level Interaction Insights into Carbon Utilization and Element Cycling Functions of Hydrothermarchaeota in Hydrothermal Sediment.</title>
        <authorList>
            <person name="Zhou Z."/>
            <person name="Liu Y."/>
            <person name="Xu W."/>
            <person name="Pan J."/>
            <person name="Luo Z.H."/>
            <person name="Li M."/>
        </authorList>
    </citation>
    <scope>NUCLEOTIDE SEQUENCE [LARGE SCALE GENOMIC DNA]</scope>
    <source>
        <strain evidence="1">SpSt-222</strain>
    </source>
</reference>
<protein>
    <submittedName>
        <fullName evidence="1">CRISPR-associated protein Cmr3</fullName>
    </submittedName>
</protein>
<sequence length="356" mass="39405">MTTLFLEPLDVWLFRDGRPFTAGQQFRAASRFPPSPLAVQGALRAYHLLTHTRVPPWNAPAVAGAIGGPDDWGPLRMVGPLLARQLGVGTLEVLLPPPADAVARGGGLQRLPPPQEPPRWLRVPAPTRALFPLWELTEASSEKTSSRLWLRLVDFPAYSRRETVAGVPQDELWDEEVRIGIAQDSNRRTTREGLYYEARYVRLYPGVGLVVCFTGLDWPETEGVLALGGERRSARFLAVPEFALPTPPDPLPERFTLFFLTPAVFERGWLPADWSAFFEGSVELVAAALDRAEVIGGFDLARGAERPARHAVPAGSVYYFRAHGTVRLRRDGNLPWVTVSDWGREIGFGTVLIGGW</sequence>
<dbReference type="Gene3D" id="3.30.70.2940">
    <property type="match status" value="1"/>
</dbReference>
<comment type="caution">
    <text evidence="1">The sequence shown here is derived from an EMBL/GenBank/DDBJ whole genome shotgun (WGS) entry which is preliminary data.</text>
</comment>
<evidence type="ECO:0000313" key="1">
    <source>
        <dbReference type="EMBL" id="HEF66437.1"/>
    </source>
</evidence>
<gene>
    <name evidence="1" type="ORF">ENP47_12690</name>
</gene>
<dbReference type="AlphaFoldDB" id="A0A7C1G3A2"/>
<accession>A0A7C1G3A2</accession>
<dbReference type="Gene3D" id="2.60.40.4350">
    <property type="match status" value="1"/>
</dbReference>
<dbReference type="InterPro" id="IPR019117">
    <property type="entry name" value="CRISPR-assoc_protein_Cmr3"/>
</dbReference>
<organism evidence="1">
    <name type="scientific">Thermomicrobium roseum</name>
    <dbReference type="NCBI Taxonomy" id="500"/>
    <lineage>
        <taxon>Bacteria</taxon>
        <taxon>Pseudomonadati</taxon>
        <taxon>Thermomicrobiota</taxon>
        <taxon>Thermomicrobia</taxon>
        <taxon>Thermomicrobiales</taxon>
        <taxon>Thermomicrobiaceae</taxon>
        <taxon>Thermomicrobium</taxon>
    </lineage>
</organism>
<proteinExistence type="predicted"/>
<dbReference type="EMBL" id="DSJL01000011">
    <property type="protein sequence ID" value="HEF66437.1"/>
    <property type="molecule type" value="Genomic_DNA"/>
</dbReference>
<dbReference type="Pfam" id="PF09700">
    <property type="entry name" value="Cas_Cmr3"/>
    <property type="match status" value="1"/>
</dbReference>
<name>A0A7C1G3A2_THERO</name>